<dbReference type="Pfam" id="PF03444">
    <property type="entry name" value="WHD_HrcA"/>
    <property type="match status" value="1"/>
</dbReference>
<dbReference type="SUPFAM" id="SSF46785">
    <property type="entry name" value="Winged helix' DNA-binding domain"/>
    <property type="match status" value="1"/>
</dbReference>
<dbReference type="InterPro" id="IPR051462">
    <property type="entry name" value="CBS_domain-containing"/>
</dbReference>
<dbReference type="SMART" id="SM00116">
    <property type="entry name" value="CBS"/>
    <property type="match status" value="2"/>
</dbReference>
<dbReference type="PIRSF" id="PIRSF005063">
    <property type="entry name" value="UCP005063_CBS_MJ1232"/>
    <property type="match status" value="1"/>
</dbReference>
<dbReference type="InterPro" id="IPR046342">
    <property type="entry name" value="CBS_dom_sf"/>
</dbReference>
<evidence type="ECO:0000313" key="3">
    <source>
        <dbReference type="EMBL" id="MPL62769.1"/>
    </source>
</evidence>
<dbReference type="Pfam" id="PF00571">
    <property type="entry name" value="CBS"/>
    <property type="match status" value="2"/>
</dbReference>
<dbReference type="Gene3D" id="1.10.10.10">
    <property type="entry name" value="Winged helix-like DNA-binding domain superfamily/Winged helix DNA-binding domain"/>
    <property type="match status" value="1"/>
</dbReference>
<feature type="domain" description="CBS" evidence="2">
    <location>
        <begin position="182"/>
        <end position="241"/>
    </location>
</feature>
<feature type="domain" description="CBS" evidence="2">
    <location>
        <begin position="245"/>
        <end position="301"/>
    </location>
</feature>
<keyword evidence="1" id="KW-0677">Repeat</keyword>
<dbReference type="InterPro" id="IPR036390">
    <property type="entry name" value="WH_DNA-bd_sf"/>
</dbReference>
<dbReference type="GO" id="GO:0003677">
    <property type="term" value="F:DNA binding"/>
    <property type="evidence" value="ECO:0007669"/>
    <property type="project" value="InterPro"/>
</dbReference>
<sequence length="308" mass="33408">MIVGGKMLTSVQKEILQTLINLYQTSDGKSIKGEDIAEVMNRNPGTIRNQMQSLRSLSLVKGVPGPRGGYKPTIEAYHTLNISVTDNESNVPMFKEGNPVEGVSVAKIEFTSIPNPGECEAAIKVLGSIKELNLGDTVRIGPTPVNNLGIIGEIVGRDDMDNILLLDTTTIRSIPKKTVKEIATLNLVFLNPNDTIKEAALILSEKIIDGAPVIENNKILGILTLTDIVWSLAKSKENLKVKDIMQKDVVTINKNSKVANAVEVMHNKNIGRLILVDDNGIPVGIVTKTDVVNSITNLEDFPIIKVNS</sequence>
<comment type="caution">
    <text evidence="3">The sequence shown here is derived from an EMBL/GenBank/DDBJ whole genome shotgun (WGS) entry which is preliminary data.</text>
</comment>
<dbReference type="CDD" id="cd04588">
    <property type="entry name" value="CBS_pair_archHTH_assoc"/>
    <property type="match status" value="1"/>
</dbReference>
<evidence type="ECO:0000256" key="1">
    <source>
        <dbReference type="ARBA" id="ARBA00022737"/>
    </source>
</evidence>
<keyword evidence="3" id="KW-0560">Oxidoreductase</keyword>
<dbReference type="SUPFAM" id="SSF54631">
    <property type="entry name" value="CBS-domain pair"/>
    <property type="match status" value="1"/>
</dbReference>
<dbReference type="PANTHER" id="PTHR48108:SF23">
    <property type="entry name" value="CBS DOMAIN-CONTAINING PROTEIN"/>
    <property type="match status" value="1"/>
</dbReference>
<proteinExistence type="predicted"/>
<dbReference type="PANTHER" id="PTHR48108">
    <property type="entry name" value="CBS DOMAIN-CONTAINING PROTEIN CBSX2, CHLOROPLASTIC"/>
    <property type="match status" value="1"/>
</dbReference>
<dbReference type="Gene3D" id="3.10.580.10">
    <property type="entry name" value="CBS-domain"/>
    <property type="match status" value="1"/>
</dbReference>
<organism evidence="3">
    <name type="scientific">bioreactor metagenome</name>
    <dbReference type="NCBI Taxonomy" id="1076179"/>
    <lineage>
        <taxon>unclassified sequences</taxon>
        <taxon>metagenomes</taxon>
        <taxon>ecological metagenomes</taxon>
    </lineage>
</organism>
<dbReference type="GO" id="GO:0006355">
    <property type="term" value="P:regulation of DNA-templated transcription"/>
    <property type="evidence" value="ECO:0007669"/>
    <property type="project" value="InterPro"/>
</dbReference>
<reference evidence="3" key="1">
    <citation type="submission" date="2019-08" db="EMBL/GenBank/DDBJ databases">
        <authorList>
            <person name="Kucharzyk K."/>
            <person name="Murdoch R.W."/>
            <person name="Higgins S."/>
            <person name="Loffler F."/>
        </authorList>
    </citation>
    <scope>NUCLEOTIDE SEQUENCE</scope>
</reference>
<dbReference type="PROSITE" id="PS51371">
    <property type="entry name" value="CBS"/>
    <property type="match status" value="2"/>
</dbReference>
<dbReference type="InterPro" id="IPR005104">
    <property type="entry name" value="WHTH_HrcA_DNA-bd"/>
</dbReference>
<name>A0A644T7N7_9ZZZZ</name>
<dbReference type="AlphaFoldDB" id="A0A644T7N7"/>
<dbReference type="InterPro" id="IPR036388">
    <property type="entry name" value="WH-like_DNA-bd_sf"/>
</dbReference>
<dbReference type="GO" id="GO:0003938">
    <property type="term" value="F:IMP dehydrogenase activity"/>
    <property type="evidence" value="ECO:0007669"/>
    <property type="project" value="UniProtKB-EC"/>
</dbReference>
<protein>
    <submittedName>
        <fullName evidence="3">Inosine-5'-monophosphate dehydrogenase</fullName>
        <ecNumber evidence="3">1.1.1.205</ecNumber>
    </submittedName>
</protein>
<dbReference type="InterPro" id="IPR000644">
    <property type="entry name" value="CBS_dom"/>
</dbReference>
<dbReference type="InterPro" id="IPR016436">
    <property type="entry name" value="UCP005063_CBS"/>
</dbReference>
<dbReference type="EC" id="1.1.1.205" evidence="3"/>
<dbReference type="EMBL" id="VSSQ01000019">
    <property type="protein sequence ID" value="MPL62769.1"/>
    <property type="molecule type" value="Genomic_DNA"/>
</dbReference>
<gene>
    <name evidence="3" type="primary">guaB_9</name>
    <name evidence="3" type="ORF">SDC9_08389</name>
</gene>
<accession>A0A644T7N7</accession>
<evidence type="ECO:0000259" key="2">
    <source>
        <dbReference type="PROSITE" id="PS51371"/>
    </source>
</evidence>